<evidence type="ECO:0000259" key="10">
    <source>
        <dbReference type="PROSITE" id="PS50014"/>
    </source>
</evidence>
<protein>
    <recommendedName>
        <fullName evidence="10">Bromo domain-containing protein</fullName>
    </recommendedName>
</protein>
<comment type="subcellular location">
    <subcellularLocation>
        <location evidence="1">Nucleus</location>
    </subcellularLocation>
</comment>
<proteinExistence type="predicted"/>
<organism evidence="11 12">
    <name type="scientific">Tilletia caries</name>
    <name type="common">wheat bunt fungus</name>
    <dbReference type="NCBI Taxonomy" id="13290"/>
    <lineage>
        <taxon>Eukaryota</taxon>
        <taxon>Fungi</taxon>
        <taxon>Dikarya</taxon>
        <taxon>Basidiomycota</taxon>
        <taxon>Ustilaginomycotina</taxon>
        <taxon>Exobasidiomycetes</taxon>
        <taxon>Tilletiales</taxon>
        <taxon>Tilletiaceae</taxon>
        <taxon>Tilletia</taxon>
    </lineage>
</organism>
<evidence type="ECO:0000256" key="8">
    <source>
        <dbReference type="PROSITE-ProRule" id="PRU00035"/>
    </source>
</evidence>
<dbReference type="PRINTS" id="PR00503">
    <property type="entry name" value="BROMODOMAIN"/>
</dbReference>
<dbReference type="PANTHER" id="PTHR16062">
    <property type="entry name" value="SWI/SNF-RELATED"/>
    <property type="match status" value="1"/>
</dbReference>
<feature type="compositionally biased region" description="Acidic residues" evidence="9">
    <location>
        <begin position="225"/>
        <end position="257"/>
    </location>
</feature>
<keyword evidence="4" id="KW-0805">Transcription regulation</keyword>
<evidence type="ECO:0000256" key="7">
    <source>
        <dbReference type="ARBA" id="ARBA00023242"/>
    </source>
</evidence>
<keyword evidence="5 8" id="KW-0103">Bromodomain</keyword>
<dbReference type="InterPro" id="IPR001487">
    <property type="entry name" value="Bromodomain"/>
</dbReference>
<evidence type="ECO:0000313" key="11">
    <source>
        <dbReference type="EMBL" id="CAD6919227.1"/>
    </source>
</evidence>
<sequence length="978" mass="104700">MPLPRNSLAGLDLDNLILTSRRGTVARNLPKDHAEASEEASPALPAQATQPEPAPTASSSRKTRVRTTSVAEPSTSALPPAKTPVAPTQSSPSRTSSKRSAAVAAAASAADTTSELPQSQAESSTSQNATAPSVPVAQRSQAPSLNIRKIVLKRKRDEPPVAVQEEVKPTPTPEPIAPRSKPRTRARAESVVPPQASTSAVPVALPSASESQQGLGTATSKTADTDGDDEEAEADDDDDGGDEDDQEDGEGDGEGEAADGTVTTRKYRIKRPPKLDADGNPIPRKRGERGKRLKPGLRDIEEGLKGLKNPEGGHFIDFFLELPSAEDYPDYYKHIAQPISLKEIDLRLKKKDITYQNPYSFVTDLRLMFSNAKFYNEDGSPVWSAADALEKHMDTVLIPQLLSHGFTLEPNDMRKTVLPRRRREPKAPKPPRERKITKAERREMERRAQAEEAARLAAEQAAAATGGMAAIGEGLAVSMPDGGMLSGVPSYLAPPGAVPGMSGMHHIPQMGYPNPAMPMHSSPYASAHIPLPNIMPQQHVQQPTSVFSPHGVLGGQIINASPSSTGMMYHHQQHHPQLAQHLVPHGISPAASGTDPSYFPIPVPGSMAAPAPPGAFPHNMAHDPHAVNMGIPAHSSLVHPHPPIPSLSYAGSAETGVDGFGGPAAQAANALKARELPGINPYSPPTILGVRRPPVIPLVGVDVTLAAAIHQNGKKESNKKYILPSTNGNGVATAAGGGDTDRFRKDLRILVDNWVTHQHAITLPPGVEEVRIRFRTSAVTTKHHARHSTTAAGTALVGPNGSGTAAEEDRKQRVSWRWKVRTLVNGVAANGEWKDEDEIAPPKKRQRKAKEGVEGATSADAMDVDVDAAAASNTITTRRSANGRTTTTTTMTNSTALNPSSTKDDDDKNTSAQICTLRFRPQRGTNIIDLVIDGPSVPSARIERLLDQDEVKFDDEMRARVLALKNMEEKYRLFIMVP</sequence>
<feature type="region of interest" description="Disordered" evidence="9">
    <location>
        <begin position="27"/>
        <end position="294"/>
    </location>
</feature>
<dbReference type="PANTHER" id="PTHR16062:SF23">
    <property type="entry name" value="BROMO DOMAIN-CONTAINING PROTEIN"/>
    <property type="match status" value="1"/>
</dbReference>
<feature type="region of interest" description="Disordered" evidence="9">
    <location>
        <begin position="833"/>
        <end position="861"/>
    </location>
</feature>
<evidence type="ECO:0000256" key="3">
    <source>
        <dbReference type="ARBA" id="ARBA00022853"/>
    </source>
</evidence>
<evidence type="ECO:0000256" key="6">
    <source>
        <dbReference type="ARBA" id="ARBA00023163"/>
    </source>
</evidence>
<evidence type="ECO:0000256" key="2">
    <source>
        <dbReference type="ARBA" id="ARBA00022737"/>
    </source>
</evidence>
<dbReference type="SUPFAM" id="SSF47370">
    <property type="entry name" value="Bromodomain"/>
    <property type="match status" value="1"/>
</dbReference>
<name>A0ABN7IXH2_9BASI</name>
<dbReference type="Proteomes" id="UP000836402">
    <property type="component" value="Unassembled WGS sequence"/>
</dbReference>
<keyword evidence="12" id="KW-1185">Reference proteome</keyword>
<feature type="compositionally biased region" description="Basic residues" evidence="9">
    <location>
        <begin position="283"/>
        <end position="294"/>
    </location>
</feature>
<dbReference type="PROSITE" id="PS50014">
    <property type="entry name" value="BROMODOMAIN_2"/>
    <property type="match status" value="1"/>
</dbReference>
<evidence type="ECO:0000256" key="1">
    <source>
        <dbReference type="ARBA" id="ARBA00004123"/>
    </source>
</evidence>
<dbReference type="InterPro" id="IPR036427">
    <property type="entry name" value="Bromodomain-like_sf"/>
</dbReference>
<accession>A0ABN7IXH2</accession>
<feature type="region of interest" description="Disordered" evidence="9">
    <location>
        <begin position="781"/>
        <end position="812"/>
    </location>
</feature>
<comment type="caution">
    <text evidence="11">The sequence shown here is derived from an EMBL/GenBank/DDBJ whole genome shotgun (WGS) entry which is preliminary data.</text>
</comment>
<feature type="compositionally biased region" description="Basic and acidic residues" evidence="9">
    <location>
        <begin position="425"/>
        <end position="453"/>
    </location>
</feature>
<dbReference type="Pfam" id="PF00439">
    <property type="entry name" value="Bromodomain"/>
    <property type="match status" value="1"/>
</dbReference>
<evidence type="ECO:0000313" key="12">
    <source>
        <dbReference type="Proteomes" id="UP000836402"/>
    </source>
</evidence>
<feature type="region of interest" description="Disordered" evidence="9">
    <location>
        <begin position="875"/>
        <end position="909"/>
    </location>
</feature>
<feature type="compositionally biased region" description="Low complexity" evidence="9">
    <location>
        <begin position="875"/>
        <end position="896"/>
    </location>
</feature>
<feature type="region of interest" description="Disordered" evidence="9">
    <location>
        <begin position="414"/>
        <end position="453"/>
    </location>
</feature>
<dbReference type="CDD" id="cd04369">
    <property type="entry name" value="Bromodomain"/>
    <property type="match status" value="1"/>
</dbReference>
<dbReference type="InterPro" id="IPR037382">
    <property type="entry name" value="Rsc/polybromo"/>
</dbReference>
<dbReference type="Gene3D" id="1.20.920.10">
    <property type="entry name" value="Bromodomain-like"/>
    <property type="match status" value="1"/>
</dbReference>
<keyword evidence="6" id="KW-0804">Transcription</keyword>
<keyword evidence="7" id="KW-0539">Nucleus</keyword>
<feature type="compositionally biased region" description="Polar residues" evidence="9">
    <location>
        <begin position="115"/>
        <end position="131"/>
    </location>
</feature>
<evidence type="ECO:0000256" key="9">
    <source>
        <dbReference type="SAM" id="MobiDB-lite"/>
    </source>
</evidence>
<feature type="domain" description="Bromo" evidence="10">
    <location>
        <begin position="311"/>
        <end position="383"/>
    </location>
</feature>
<dbReference type="SMART" id="SM00297">
    <property type="entry name" value="BROMO"/>
    <property type="match status" value="1"/>
</dbReference>
<keyword evidence="2" id="KW-0677">Repeat</keyword>
<evidence type="ECO:0000256" key="5">
    <source>
        <dbReference type="ARBA" id="ARBA00023117"/>
    </source>
</evidence>
<feature type="compositionally biased region" description="Polar residues" evidence="9">
    <location>
        <begin position="208"/>
        <end position="222"/>
    </location>
</feature>
<evidence type="ECO:0000256" key="4">
    <source>
        <dbReference type="ARBA" id="ARBA00023015"/>
    </source>
</evidence>
<reference evidence="11" key="1">
    <citation type="submission" date="2020-10" db="EMBL/GenBank/DDBJ databases">
        <authorList>
            <person name="Sedaghatjoo S."/>
        </authorList>
    </citation>
    <scope>NUCLEOTIDE SEQUENCE</scope>
    <source>
        <strain evidence="11">AZH3</strain>
    </source>
</reference>
<dbReference type="EMBL" id="CAJHJG010002269">
    <property type="protein sequence ID" value="CAD6919227.1"/>
    <property type="molecule type" value="Genomic_DNA"/>
</dbReference>
<feature type="compositionally biased region" description="Low complexity" evidence="9">
    <location>
        <begin position="39"/>
        <end position="71"/>
    </location>
</feature>
<gene>
    <name evidence="11" type="ORF">JKIAZH3_G7068</name>
</gene>
<feature type="compositionally biased region" description="Low complexity" evidence="9">
    <location>
        <begin position="87"/>
        <end position="114"/>
    </location>
</feature>
<keyword evidence="3" id="KW-0156">Chromatin regulator</keyword>